<organism evidence="2 3">
    <name type="scientific">Colocasia esculenta</name>
    <name type="common">Wild taro</name>
    <name type="synonym">Arum esculentum</name>
    <dbReference type="NCBI Taxonomy" id="4460"/>
    <lineage>
        <taxon>Eukaryota</taxon>
        <taxon>Viridiplantae</taxon>
        <taxon>Streptophyta</taxon>
        <taxon>Embryophyta</taxon>
        <taxon>Tracheophyta</taxon>
        <taxon>Spermatophyta</taxon>
        <taxon>Magnoliopsida</taxon>
        <taxon>Liliopsida</taxon>
        <taxon>Araceae</taxon>
        <taxon>Aroideae</taxon>
        <taxon>Colocasieae</taxon>
        <taxon>Colocasia</taxon>
    </lineage>
</organism>
<evidence type="ECO:0000313" key="3">
    <source>
        <dbReference type="Proteomes" id="UP000652761"/>
    </source>
</evidence>
<keyword evidence="3" id="KW-1185">Reference proteome</keyword>
<protein>
    <submittedName>
        <fullName evidence="2">Uncharacterized protein</fullName>
    </submittedName>
</protein>
<dbReference type="EMBL" id="NMUH01000079">
    <property type="protein sequence ID" value="MQL70788.1"/>
    <property type="molecule type" value="Genomic_DNA"/>
</dbReference>
<proteinExistence type="predicted"/>
<comment type="caution">
    <text evidence="2">The sequence shown here is derived from an EMBL/GenBank/DDBJ whole genome shotgun (WGS) entry which is preliminary data.</text>
</comment>
<name>A0A843TG37_COLES</name>
<reference evidence="2" key="1">
    <citation type="submission" date="2017-07" db="EMBL/GenBank/DDBJ databases">
        <title>Taro Niue Genome Assembly and Annotation.</title>
        <authorList>
            <person name="Atibalentja N."/>
            <person name="Keating K."/>
            <person name="Fields C.J."/>
        </authorList>
    </citation>
    <scope>NUCLEOTIDE SEQUENCE</scope>
    <source>
        <strain evidence="2">Niue_2</strain>
        <tissue evidence="2">Leaf</tissue>
    </source>
</reference>
<dbReference type="AlphaFoldDB" id="A0A843TG37"/>
<evidence type="ECO:0000313" key="2">
    <source>
        <dbReference type="EMBL" id="MQL70788.1"/>
    </source>
</evidence>
<gene>
    <name evidence="2" type="ORF">Taro_003143</name>
</gene>
<feature type="region of interest" description="Disordered" evidence="1">
    <location>
        <begin position="1"/>
        <end position="25"/>
    </location>
</feature>
<accession>A0A843TG37</accession>
<sequence>MVPFLLGVHREGRRDEEDNSPFRGAKGPWQIAREVYRGVLIRPSTRGGAYRAICAHNGKGDGSRNDADMCLVMINVPYDTGERCGFVG</sequence>
<dbReference type="Proteomes" id="UP000652761">
    <property type="component" value="Unassembled WGS sequence"/>
</dbReference>
<evidence type="ECO:0000256" key="1">
    <source>
        <dbReference type="SAM" id="MobiDB-lite"/>
    </source>
</evidence>